<dbReference type="InterPro" id="IPR027417">
    <property type="entry name" value="P-loop_NTPase"/>
</dbReference>
<evidence type="ECO:0000256" key="7">
    <source>
        <dbReference type="ARBA" id="ARBA00022833"/>
    </source>
</evidence>
<dbReference type="Gene3D" id="3.40.50.300">
    <property type="entry name" value="P-loop containing nucleotide triphosphate hydrolases"/>
    <property type="match status" value="1"/>
</dbReference>
<dbReference type="PANTHER" id="PTHR11669:SF0">
    <property type="entry name" value="PROTEIN STICHEL-LIKE 2"/>
    <property type="match status" value="1"/>
</dbReference>
<dbReference type="GO" id="GO:0046872">
    <property type="term" value="F:metal ion binding"/>
    <property type="evidence" value="ECO:0007669"/>
    <property type="project" value="UniProtKB-KW"/>
</dbReference>
<dbReference type="SUPFAM" id="SSF52540">
    <property type="entry name" value="P-loop containing nucleoside triphosphate hydrolases"/>
    <property type="match status" value="1"/>
</dbReference>
<evidence type="ECO:0000256" key="4">
    <source>
        <dbReference type="ARBA" id="ARBA00022705"/>
    </source>
</evidence>
<evidence type="ECO:0000256" key="12">
    <source>
        <dbReference type="SAM" id="MobiDB-lite"/>
    </source>
</evidence>
<keyword evidence="3 11" id="KW-0548">Nucleotidyltransferase</keyword>
<dbReference type="InterPro" id="IPR003593">
    <property type="entry name" value="AAA+_ATPase"/>
</dbReference>
<feature type="domain" description="AAA+ ATPase" evidence="13">
    <location>
        <begin position="37"/>
        <end position="179"/>
    </location>
</feature>
<dbReference type="GO" id="GO:0006261">
    <property type="term" value="P:DNA-templated DNA replication"/>
    <property type="evidence" value="ECO:0007669"/>
    <property type="project" value="TreeGrafter"/>
</dbReference>
<dbReference type="InterPro" id="IPR050238">
    <property type="entry name" value="DNA_Rep/Repair_Clamp_Loader"/>
</dbReference>
<dbReference type="Pfam" id="PF12169">
    <property type="entry name" value="DNA_pol3_gamma3"/>
    <property type="match status" value="1"/>
</dbReference>
<keyword evidence="15" id="KW-1185">Reference proteome</keyword>
<accession>A0A7W2YI33</accession>
<dbReference type="GO" id="GO:0003887">
    <property type="term" value="F:DNA-directed DNA polymerase activity"/>
    <property type="evidence" value="ECO:0007669"/>
    <property type="project" value="UniProtKB-KW"/>
</dbReference>
<sequence length="632" mass="68338">MSYQALARKWRPNSFRELVGQEHVLKALINALDHDRLHHAYLFTGTRGVGKTTIARIMAKCLNCEQGVTSEPCGQCGSCSEIAQGRSVDVLEVDAASRTKVDDTRELLDNVQYAPTSSRFKVYIIDEVHMLTTQSFNALLKTLEEPPAHVKFLLATTDPQKLPATVLSRCLQFNLKNMPAEQVVGHLKDVLDKEMISYELPALWLLGRAAAGSMRDGLSLTDQAIAFGAGTLREADVRSMLGTVDTSFIYQVLEAVIASEPAAVLEVVARMSEHAPDFESAMDELVSLLHRVAIAQAVPDAVDNSWGDAERISQLAAAMTAEDTQLYYQMAINGKRDIPLAADPRGGFEMTLLRMLAFRPALVLDAEAASAVTPVDNKPSTARPAAQEVAQDPVKKPHEARVPPAAQPEESARTASSSQAAPSAQALFAQAPATVRASAASSAAPAEFATARVEPEAKVKPNPNLTSQAQSAANSEARPAPKALDSALPGQIASAAKAKMSLAELRAETWHELLEQLGLSGIVYNVASNCELRSVSDKELLFNLDEDNASLFNSGHTERIRRALNQYFDTELSVLIEPAALQAESPAQRKLRFAAERQAQAVHAIETDPVLQQLIERFDGELDPSSIAPLDN</sequence>
<dbReference type="Pfam" id="PF12170">
    <property type="entry name" value="DNA_pol3_tau_5"/>
    <property type="match status" value="1"/>
</dbReference>
<feature type="compositionally biased region" description="Low complexity" evidence="12">
    <location>
        <begin position="413"/>
        <end position="424"/>
    </location>
</feature>
<feature type="region of interest" description="Disordered" evidence="12">
    <location>
        <begin position="452"/>
        <end position="485"/>
    </location>
</feature>
<evidence type="ECO:0000256" key="3">
    <source>
        <dbReference type="ARBA" id="ARBA00022695"/>
    </source>
</evidence>
<evidence type="ECO:0000256" key="11">
    <source>
        <dbReference type="RuleBase" id="RU364063"/>
    </source>
</evidence>
<reference evidence="14 15" key="1">
    <citation type="submission" date="2020-07" db="EMBL/GenBank/DDBJ databases">
        <title>Halieaceae bacterium, F7430, whole genome shotgun sequencing project.</title>
        <authorList>
            <person name="Jiang S."/>
            <person name="Liu Z.W."/>
            <person name="Du Z.J."/>
        </authorList>
    </citation>
    <scope>NUCLEOTIDE SEQUENCE [LARGE SCALE GENOMIC DNA]</scope>
    <source>
        <strain evidence="14 15">F7430</strain>
    </source>
</reference>
<comment type="subunit">
    <text evidence="11">DNA polymerase III contains a core (composed of alpha, epsilon and theta chains) that associates with a tau subunit. This core dimerizes to form the POLIII' complex. PolIII' associates with the gamma complex (composed of gamma, delta, delta', psi and chi chains) and with the beta chain to form the complete DNA polymerase III complex.</text>
</comment>
<dbReference type="GO" id="GO:0003677">
    <property type="term" value="F:DNA binding"/>
    <property type="evidence" value="ECO:0007669"/>
    <property type="project" value="InterPro"/>
</dbReference>
<dbReference type="Gene3D" id="3.30.300.150">
    <property type="entry name" value="DNA polymerase III, tau subunit, domain V"/>
    <property type="match status" value="1"/>
</dbReference>
<dbReference type="InterPro" id="IPR038249">
    <property type="entry name" value="PolIII_tau_V_sf"/>
</dbReference>
<dbReference type="Gene3D" id="1.20.272.10">
    <property type="match status" value="1"/>
</dbReference>
<dbReference type="CDD" id="cd00009">
    <property type="entry name" value="AAA"/>
    <property type="match status" value="1"/>
</dbReference>
<dbReference type="PRINTS" id="PR00300">
    <property type="entry name" value="CLPPROTEASEA"/>
</dbReference>
<dbReference type="InterPro" id="IPR008921">
    <property type="entry name" value="DNA_pol3_clamp-load_cplx_C"/>
</dbReference>
<dbReference type="NCBIfam" id="NF005942">
    <property type="entry name" value="PRK07994.1"/>
    <property type="match status" value="1"/>
</dbReference>
<dbReference type="InterPro" id="IPR021029">
    <property type="entry name" value="DNA_pol_III_tau_dom-5"/>
</dbReference>
<feature type="region of interest" description="Disordered" evidence="12">
    <location>
        <begin position="371"/>
        <end position="424"/>
    </location>
</feature>
<comment type="similarity">
    <text evidence="1 11">Belongs to the DnaX/STICHEL family.</text>
</comment>
<organism evidence="14 15">
    <name type="scientific">Sediminihaliea albiluteola</name>
    <dbReference type="NCBI Taxonomy" id="2758564"/>
    <lineage>
        <taxon>Bacteria</taxon>
        <taxon>Pseudomonadati</taxon>
        <taxon>Pseudomonadota</taxon>
        <taxon>Gammaproteobacteria</taxon>
        <taxon>Cellvibrionales</taxon>
        <taxon>Halieaceae</taxon>
        <taxon>Sediminihaliea</taxon>
    </lineage>
</organism>
<evidence type="ECO:0000256" key="8">
    <source>
        <dbReference type="ARBA" id="ARBA00022840"/>
    </source>
</evidence>
<dbReference type="RefSeq" id="WP_182168911.1">
    <property type="nucleotide sequence ID" value="NZ_JACFXU010000013.1"/>
</dbReference>
<evidence type="ECO:0000256" key="9">
    <source>
        <dbReference type="ARBA" id="ARBA00022932"/>
    </source>
</evidence>
<dbReference type="GO" id="GO:0005524">
    <property type="term" value="F:ATP binding"/>
    <property type="evidence" value="ECO:0007669"/>
    <property type="project" value="UniProtKB-KW"/>
</dbReference>
<protein>
    <recommendedName>
        <fullName evidence="11">DNA polymerase III subunit gamma/tau</fullName>
        <ecNumber evidence="11">2.7.7.7</ecNumber>
    </recommendedName>
</protein>
<dbReference type="InterPro" id="IPR001270">
    <property type="entry name" value="ClpA/B"/>
</dbReference>
<dbReference type="FunFam" id="1.10.8.60:FF:000013">
    <property type="entry name" value="DNA polymerase III subunit gamma/tau"/>
    <property type="match status" value="1"/>
</dbReference>
<feature type="compositionally biased region" description="Polar residues" evidence="12">
    <location>
        <begin position="463"/>
        <end position="474"/>
    </location>
</feature>
<dbReference type="InterPro" id="IPR045085">
    <property type="entry name" value="HLD_clamp_pol_III_gamma_tau"/>
</dbReference>
<keyword evidence="7" id="KW-0862">Zinc</keyword>
<dbReference type="Gene3D" id="1.10.8.60">
    <property type="match status" value="1"/>
</dbReference>
<dbReference type="FunFam" id="3.40.50.300:FF:000014">
    <property type="entry name" value="DNA polymerase III subunit gamma/tau"/>
    <property type="match status" value="1"/>
</dbReference>
<dbReference type="SUPFAM" id="SSF48019">
    <property type="entry name" value="post-AAA+ oligomerization domain-like"/>
    <property type="match status" value="1"/>
</dbReference>
<dbReference type="Pfam" id="PF13177">
    <property type="entry name" value="DNA_pol3_delta2"/>
    <property type="match status" value="1"/>
</dbReference>
<name>A0A7W2YI33_9GAMM</name>
<evidence type="ECO:0000256" key="5">
    <source>
        <dbReference type="ARBA" id="ARBA00022723"/>
    </source>
</evidence>
<evidence type="ECO:0000256" key="1">
    <source>
        <dbReference type="ARBA" id="ARBA00006360"/>
    </source>
</evidence>
<comment type="caution">
    <text evidence="14">The sequence shown here is derived from an EMBL/GenBank/DDBJ whole genome shotgun (WGS) entry which is preliminary data.</text>
</comment>
<keyword evidence="2 11" id="KW-0808">Transferase</keyword>
<keyword evidence="6 11" id="KW-0547">Nucleotide-binding</keyword>
<gene>
    <name evidence="11 14" type="primary">dnaX</name>
    <name evidence="14" type="ORF">H2508_03070</name>
</gene>
<dbReference type="EMBL" id="JACFXU010000013">
    <property type="protein sequence ID" value="MBA6412086.1"/>
    <property type="molecule type" value="Genomic_DNA"/>
</dbReference>
<keyword evidence="8 11" id="KW-0067">ATP-binding</keyword>
<evidence type="ECO:0000313" key="14">
    <source>
        <dbReference type="EMBL" id="MBA6412086.1"/>
    </source>
</evidence>
<evidence type="ECO:0000313" key="15">
    <source>
        <dbReference type="Proteomes" id="UP000539350"/>
    </source>
</evidence>
<dbReference type="CDD" id="cd18137">
    <property type="entry name" value="HLD_clamp_pol_III_gamma_tau"/>
    <property type="match status" value="1"/>
</dbReference>
<dbReference type="EC" id="2.7.7.7" evidence="11"/>
<keyword evidence="5" id="KW-0479">Metal-binding</keyword>
<dbReference type="Proteomes" id="UP000539350">
    <property type="component" value="Unassembled WGS sequence"/>
</dbReference>
<dbReference type="PANTHER" id="PTHR11669">
    <property type="entry name" value="REPLICATION FACTOR C / DNA POLYMERASE III GAMMA-TAU SUBUNIT"/>
    <property type="match status" value="1"/>
</dbReference>
<comment type="function">
    <text evidence="11">DNA polymerase III is a complex, multichain enzyme responsible for most of the replicative synthesis in bacteria. This DNA polymerase also exhibits 3' to 5' exonuclease activity.</text>
</comment>
<dbReference type="AlphaFoldDB" id="A0A7W2YI33"/>
<dbReference type="SMART" id="SM00382">
    <property type="entry name" value="AAA"/>
    <property type="match status" value="1"/>
</dbReference>
<dbReference type="Pfam" id="PF22608">
    <property type="entry name" value="DNAX_ATPase_lid"/>
    <property type="match status" value="1"/>
</dbReference>
<proteinExistence type="inferred from homology"/>
<dbReference type="FunFam" id="1.20.272.10:FF:000003">
    <property type="entry name" value="DNA polymerase III subunit gamma/tau"/>
    <property type="match status" value="1"/>
</dbReference>
<evidence type="ECO:0000256" key="10">
    <source>
        <dbReference type="ARBA" id="ARBA00049244"/>
    </source>
</evidence>
<dbReference type="GO" id="GO:0009360">
    <property type="term" value="C:DNA polymerase III complex"/>
    <property type="evidence" value="ECO:0007669"/>
    <property type="project" value="InterPro"/>
</dbReference>
<comment type="catalytic activity">
    <reaction evidence="10 11">
        <text>DNA(n) + a 2'-deoxyribonucleoside 5'-triphosphate = DNA(n+1) + diphosphate</text>
        <dbReference type="Rhea" id="RHEA:22508"/>
        <dbReference type="Rhea" id="RHEA-COMP:17339"/>
        <dbReference type="Rhea" id="RHEA-COMP:17340"/>
        <dbReference type="ChEBI" id="CHEBI:33019"/>
        <dbReference type="ChEBI" id="CHEBI:61560"/>
        <dbReference type="ChEBI" id="CHEBI:173112"/>
        <dbReference type="EC" id="2.7.7.7"/>
    </reaction>
</comment>
<evidence type="ECO:0000259" key="13">
    <source>
        <dbReference type="SMART" id="SM00382"/>
    </source>
</evidence>
<evidence type="ECO:0000256" key="2">
    <source>
        <dbReference type="ARBA" id="ARBA00022679"/>
    </source>
</evidence>
<keyword evidence="9 11" id="KW-0239">DNA-directed DNA polymerase</keyword>
<keyword evidence="4 11" id="KW-0235">DNA replication</keyword>
<dbReference type="NCBIfam" id="NF004046">
    <property type="entry name" value="PRK05563.1"/>
    <property type="match status" value="1"/>
</dbReference>
<evidence type="ECO:0000256" key="6">
    <source>
        <dbReference type="ARBA" id="ARBA00022741"/>
    </source>
</evidence>
<dbReference type="InterPro" id="IPR022754">
    <property type="entry name" value="DNA_pol_III_gamma-3"/>
</dbReference>
<dbReference type="InterPro" id="IPR012763">
    <property type="entry name" value="DNA_pol_III_sug/sutau_N"/>
</dbReference>
<dbReference type="NCBIfam" id="TIGR02397">
    <property type="entry name" value="dnaX_nterm"/>
    <property type="match status" value="1"/>
</dbReference>